<feature type="chain" id="PRO_5043408185" description="VWFD domain-containing protein" evidence="1">
    <location>
        <begin position="21"/>
        <end position="426"/>
    </location>
</feature>
<sequence length="426" mass="48662">MRFTLALLIAVFILASVTLAKTEYEKKCTKQPLKCKKISVCLKAENKCVEHRTTPTKTCVKYKEVKKHTKVAYCKKYAEPVKDKCGNKPAGPKVCLKTGFKDHTTITKKCVKRGVITYCHKHKSVCLKKKTKKVCQKIVNKPKITGPTYCKPGEFMKFVIRNNHTERVCSKIIPKKITYKTCQVYNDPHFIDFKGRRFNYHVEGDYNIAETADGVFKVHATLKRLDHNAWTGIIGAAVLVNGKDIIEIKNREVYLNKKKWAVPSNQIQYIPRGGSILVTGSDITIVGPNQSKVQFPFSFSGLININVFLDEDDNSNGLCVEFNDETKRPVSGLMRKVTYARVVPEAYFIKEFENEIEKMNAVIECRAAGARNKDVETCVSDMAQASNPRHKVMVLDTYRNRREHLRRARYIVLPFGHHIYRGFVSK</sequence>
<dbReference type="PROSITE" id="PS51233">
    <property type="entry name" value="VWFD"/>
    <property type="match status" value="1"/>
</dbReference>
<feature type="signal peptide" evidence="1">
    <location>
        <begin position="1"/>
        <end position="20"/>
    </location>
</feature>
<gene>
    <name evidence="3" type="ORF">AKO1_003500</name>
</gene>
<accession>A0AAW2YGS2</accession>
<reference evidence="3 4" key="1">
    <citation type="submission" date="2024-03" db="EMBL/GenBank/DDBJ databases">
        <title>The Acrasis kona genome and developmental transcriptomes reveal deep origins of eukaryotic multicellular pathways.</title>
        <authorList>
            <person name="Sheikh S."/>
            <person name="Fu C.-J."/>
            <person name="Brown M.W."/>
            <person name="Baldauf S.L."/>
        </authorList>
    </citation>
    <scope>NUCLEOTIDE SEQUENCE [LARGE SCALE GENOMIC DNA]</scope>
    <source>
        <strain evidence="3 4">ATCC MYA-3509</strain>
    </source>
</reference>
<comment type="caution">
    <text evidence="3">The sequence shown here is derived from an EMBL/GenBank/DDBJ whole genome shotgun (WGS) entry which is preliminary data.</text>
</comment>
<dbReference type="EMBL" id="JAOPGA020000007">
    <property type="protein sequence ID" value="KAL0476322.1"/>
    <property type="molecule type" value="Genomic_DNA"/>
</dbReference>
<organism evidence="3 4">
    <name type="scientific">Acrasis kona</name>
    <dbReference type="NCBI Taxonomy" id="1008807"/>
    <lineage>
        <taxon>Eukaryota</taxon>
        <taxon>Discoba</taxon>
        <taxon>Heterolobosea</taxon>
        <taxon>Tetramitia</taxon>
        <taxon>Eutetramitia</taxon>
        <taxon>Acrasidae</taxon>
        <taxon>Acrasis</taxon>
    </lineage>
</organism>
<feature type="domain" description="VWFD" evidence="2">
    <location>
        <begin position="180"/>
        <end position="366"/>
    </location>
</feature>
<proteinExistence type="predicted"/>
<dbReference type="Pfam" id="PF00094">
    <property type="entry name" value="VWD"/>
    <property type="match status" value="1"/>
</dbReference>
<dbReference type="AlphaFoldDB" id="A0AAW2YGS2"/>
<evidence type="ECO:0000256" key="1">
    <source>
        <dbReference type="SAM" id="SignalP"/>
    </source>
</evidence>
<dbReference type="Proteomes" id="UP001431209">
    <property type="component" value="Unassembled WGS sequence"/>
</dbReference>
<keyword evidence="1" id="KW-0732">Signal</keyword>
<protein>
    <recommendedName>
        <fullName evidence="2">VWFD domain-containing protein</fullName>
    </recommendedName>
</protein>
<keyword evidence="4" id="KW-1185">Reference proteome</keyword>
<evidence type="ECO:0000313" key="4">
    <source>
        <dbReference type="Proteomes" id="UP001431209"/>
    </source>
</evidence>
<dbReference type="InterPro" id="IPR001846">
    <property type="entry name" value="VWF_type-D"/>
</dbReference>
<evidence type="ECO:0000259" key="2">
    <source>
        <dbReference type="PROSITE" id="PS51233"/>
    </source>
</evidence>
<name>A0AAW2YGS2_9EUKA</name>
<evidence type="ECO:0000313" key="3">
    <source>
        <dbReference type="EMBL" id="KAL0476322.1"/>
    </source>
</evidence>